<evidence type="ECO:0000313" key="3">
    <source>
        <dbReference type="EMBL" id="HIZ39465.1"/>
    </source>
</evidence>
<dbReference type="Pfam" id="PF02604">
    <property type="entry name" value="PhdYeFM_antitox"/>
    <property type="match status" value="1"/>
</dbReference>
<comment type="function">
    <text evidence="2">Antitoxin component of a type II toxin-antitoxin (TA) system.</text>
</comment>
<evidence type="ECO:0000313" key="4">
    <source>
        <dbReference type="Proteomes" id="UP000824049"/>
    </source>
</evidence>
<dbReference type="Gene3D" id="3.40.1620.10">
    <property type="entry name" value="YefM-like domain"/>
    <property type="match status" value="1"/>
</dbReference>
<protein>
    <recommendedName>
        <fullName evidence="2">Antitoxin</fullName>
    </recommendedName>
</protein>
<gene>
    <name evidence="3" type="ORF">H9968_06015</name>
</gene>
<comment type="caution">
    <text evidence="3">The sequence shown here is derived from an EMBL/GenBank/DDBJ whole genome shotgun (WGS) entry which is preliminary data.</text>
</comment>
<accession>A0A9D2ELB5</accession>
<dbReference type="SUPFAM" id="SSF143120">
    <property type="entry name" value="YefM-like"/>
    <property type="match status" value="1"/>
</dbReference>
<evidence type="ECO:0000256" key="1">
    <source>
        <dbReference type="ARBA" id="ARBA00009981"/>
    </source>
</evidence>
<name>A0A9D2ELB5_9FIRM</name>
<reference evidence="3" key="1">
    <citation type="journal article" date="2021" name="PeerJ">
        <title>Extensive microbial diversity within the chicken gut microbiome revealed by metagenomics and culture.</title>
        <authorList>
            <person name="Gilroy R."/>
            <person name="Ravi A."/>
            <person name="Getino M."/>
            <person name="Pursley I."/>
            <person name="Horton D.L."/>
            <person name="Alikhan N.F."/>
            <person name="Baker D."/>
            <person name="Gharbi K."/>
            <person name="Hall N."/>
            <person name="Watson M."/>
            <person name="Adriaenssens E.M."/>
            <person name="Foster-Nyarko E."/>
            <person name="Jarju S."/>
            <person name="Secka A."/>
            <person name="Antonio M."/>
            <person name="Oren A."/>
            <person name="Chaudhuri R.R."/>
            <person name="La Ragione R."/>
            <person name="Hildebrand F."/>
            <person name="Pallen M.J."/>
        </authorList>
    </citation>
    <scope>NUCLEOTIDE SEQUENCE</scope>
    <source>
        <strain evidence="3">CHK179-28034</strain>
    </source>
</reference>
<sequence>MMTATTTEVQNNFGKYLQKVQEGEEVVVLKNGKAVARIMSYAQSLSFLTDSLTGVLEGDYDDKKTREQRMSRHEAAD</sequence>
<dbReference type="NCBIfam" id="TIGR01552">
    <property type="entry name" value="phd_fam"/>
    <property type="match status" value="1"/>
</dbReference>
<dbReference type="Proteomes" id="UP000824049">
    <property type="component" value="Unassembled WGS sequence"/>
</dbReference>
<organism evidence="3 4">
    <name type="scientific">Candidatus Anaerobutyricum stercoris</name>
    <dbReference type="NCBI Taxonomy" id="2838457"/>
    <lineage>
        <taxon>Bacteria</taxon>
        <taxon>Bacillati</taxon>
        <taxon>Bacillota</taxon>
        <taxon>Clostridia</taxon>
        <taxon>Lachnospirales</taxon>
        <taxon>Lachnospiraceae</taxon>
        <taxon>Anaerobutyricum</taxon>
    </lineage>
</organism>
<reference evidence="3" key="2">
    <citation type="submission" date="2021-04" db="EMBL/GenBank/DDBJ databases">
        <authorList>
            <person name="Gilroy R."/>
        </authorList>
    </citation>
    <scope>NUCLEOTIDE SEQUENCE</scope>
    <source>
        <strain evidence="3">CHK179-28034</strain>
    </source>
</reference>
<dbReference type="InterPro" id="IPR036165">
    <property type="entry name" value="YefM-like_sf"/>
</dbReference>
<dbReference type="EMBL" id="DXBR01000053">
    <property type="protein sequence ID" value="HIZ39465.1"/>
    <property type="molecule type" value="Genomic_DNA"/>
</dbReference>
<dbReference type="InterPro" id="IPR006442">
    <property type="entry name" value="Antitoxin_Phd/YefM"/>
</dbReference>
<comment type="similarity">
    <text evidence="1 2">Belongs to the phD/YefM antitoxin family.</text>
</comment>
<dbReference type="AlphaFoldDB" id="A0A9D2ELB5"/>
<evidence type="ECO:0000256" key="2">
    <source>
        <dbReference type="RuleBase" id="RU362080"/>
    </source>
</evidence>
<proteinExistence type="inferred from homology"/>